<dbReference type="SUPFAM" id="SSF55729">
    <property type="entry name" value="Acyl-CoA N-acyltransferases (Nat)"/>
    <property type="match status" value="1"/>
</dbReference>
<dbReference type="Pfam" id="PF13302">
    <property type="entry name" value="Acetyltransf_3"/>
    <property type="match status" value="1"/>
</dbReference>
<dbReference type="InterPro" id="IPR051908">
    <property type="entry name" value="Ribosomal_N-acetyltransferase"/>
</dbReference>
<dbReference type="GO" id="GO:0008999">
    <property type="term" value="F:protein-N-terminal-alanine acetyltransferase activity"/>
    <property type="evidence" value="ECO:0007669"/>
    <property type="project" value="TreeGrafter"/>
</dbReference>
<feature type="domain" description="N-acetyltransferase" evidence="1">
    <location>
        <begin position="4"/>
        <end position="169"/>
    </location>
</feature>
<sequence>MSTPRLVPISSDHVPGIEQLLTDPDALRFTPIPDPPPAGFAREWFERYQAGEADGTRRMWAVLDEDETFLGLGVAPRIDTMTRTVELGYMILPEARGRGVATSVLRQLTDWALGEQGMLRIQLLISAGNHGSKGVAARCGYLYEGTMRSTHLKQDRRDDTDLWSLLPTDPRPNG</sequence>
<name>A0A7G9RF12_9ACTN</name>
<dbReference type="Gene3D" id="3.40.630.30">
    <property type="match status" value="1"/>
</dbReference>
<dbReference type="EMBL" id="CP060713">
    <property type="protein sequence ID" value="QNN54187.1"/>
    <property type="molecule type" value="Genomic_DNA"/>
</dbReference>
<dbReference type="PANTHER" id="PTHR43441:SF10">
    <property type="entry name" value="ACETYLTRANSFERASE"/>
    <property type="match status" value="1"/>
</dbReference>
<dbReference type="GO" id="GO:1990189">
    <property type="term" value="F:protein N-terminal-serine acetyltransferase activity"/>
    <property type="evidence" value="ECO:0007669"/>
    <property type="project" value="TreeGrafter"/>
</dbReference>
<proteinExistence type="predicted"/>
<dbReference type="KEGG" id="nmes:H9L09_07475"/>
<gene>
    <name evidence="2" type="ORF">H9L09_07475</name>
</gene>
<dbReference type="CDD" id="cd04301">
    <property type="entry name" value="NAT_SF"/>
    <property type="match status" value="1"/>
</dbReference>
<evidence type="ECO:0000259" key="1">
    <source>
        <dbReference type="PROSITE" id="PS51186"/>
    </source>
</evidence>
<dbReference type="PROSITE" id="PS51186">
    <property type="entry name" value="GNAT"/>
    <property type="match status" value="1"/>
</dbReference>
<evidence type="ECO:0000313" key="2">
    <source>
        <dbReference type="EMBL" id="QNN54187.1"/>
    </source>
</evidence>
<accession>A0A7G9RF12</accession>
<dbReference type="InterPro" id="IPR016181">
    <property type="entry name" value="Acyl_CoA_acyltransferase"/>
</dbReference>
<keyword evidence="2" id="KW-0808">Transferase</keyword>
<dbReference type="RefSeq" id="WP_187580027.1">
    <property type="nucleotide sequence ID" value="NZ_CP060713.1"/>
</dbReference>
<dbReference type="GO" id="GO:0005737">
    <property type="term" value="C:cytoplasm"/>
    <property type="evidence" value="ECO:0007669"/>
    <property type="project" value="TreeGrafter"/>
</dbReference>
<evidence type="ECO:0000313" key="3">
    <source>
        <dbReference type="Proteomes" id="UP000515947"/>
    </source>
</evidence>
<protein>
    <submittedName>
        <fullName evidence="2">GNAT family N-acetyltransferase</fullName>
    </submittedName>
</protein>
<dbReference type="AlphaFoldDB" id="A0A7G9RF12"/>
<reference evidence="2 3" key="1">
    <citation type="submission" date="2020-08" db="EMBL/GenBank/DDBJ databases">
        <title>Genome sequence of Nocardioides mesophilus KACC 16243T.</title>
        <authorList>
            <person name="Hyun D.-W."/>
            <person name="Bae J.-W."/>
        </authorList>
    </citation>
    <scope>NUCLEOTIDE SEQUENCE [LARGE SCALE GENOMIC DNA]</scope>
    <source>
        <strain evidence="2 3">KACC 16243</strain>
    </source>
</reference>
<keyword evidence="3" id="KW-1185">Reference proteome</keyword>
<dbReference type="InterPro" id="IPR000182">
    <property type="entry name" value="GNAT_dom"/>
</dbReference>
<organism evidence="2 3">
    <name type="scientific">Nocardioides mesophilus</name>
    <dbReference type="NCBI Taxonomy" id="433659"/>
    <lineage>
        <taxon>Bacteria</taxon>
        <taxon>Bacillati</taxon>
        <taxon>Actinomycetota</taxon>
        <taxon>Actinomycetes</taxon>
        <taxon>Propionibacteriales</taxon>
        <taxon>Nocardioidaceae</taxon>
        <taxon>Nocardioides</taxon>
    </lineage>
</organism>
<dbReference type="PANTHER" id="PTHR43441">
    <property type="entry name" value="RIBOSOMAL-PROTEIN-SERINE ACETYLTRANSFERASE"/>
    <property type="match status" value="1"/>
</dbReference>
<dbReference type="Proteomes" id="UP000515947">
    <property type="component" value="Chromosome"/>
</dbReference>